<evidence type="ECO:0000256" key="13">
    <source>
        <dbReference type="ARBA" id="ARBA00023242"/>
    </source>
</evidence>
<feature type="region of interest" description="Disordered" evidence="15">
    <location>
        <begin position="100"/>
        <end position="137"/>
    </location>
</feature>
<evidence type="ECO:0000256" key="6">
    <source>
        <dbReference type="ARBA" id="ARBA00022763"/>
    </source>
</evidence>
<evidence type="ECO:0000259" key="18">
    <source>
        <dbReference type="PROSITE" id="PS51194"/>
    </source>
</evidence>
<dbReference type="Gene3D" id="3.40.50.10810">
    <property type="entry name" value="Tandem AAA-ATPase domain"/>
    <property type="match status" value="1"/>
</dbReference>
<dbReference type="Proteomes" id="UP000422736">
    <property type="component" value="Chromosome 4"/>
</dbReference>
<evidence type="ECO:0000256" key="8">
    <source>
        <dbReference type="ARBA" id="ARBA00022801"/>
    </source>
</evidence>
<dbReference type="CDD" id="cd18008">
    <property type="entry name" value="DEXDc_SHPRH-like"/>
    <property type="match status" value="1"/>
</dbReference>
<comment type="similarity">
    <text evidence="2">Belongs to the SNF2/RAD54 helicase family.</text>
</comment>
<feature type="compositionally biased region" description="Basic and acidic residues" evidence="15">
    <location>
        <begin position="1"/>
        <end position="14"/>
    </location>
</feature>
<dbReference type="InterPro" id="IPR001841">
    <property type="entry name" value="Znf_RING"/>
</dbReference>
<keyword evidence="20" id="KW-1185">Reference proteome</keyword>
<dbReference type="InterPro" id="IPR018957">
    <property type="entry name" value="Znf_C3HC4_RING-type"/>
</dbReference>
<dbReference type="SMART" id="SM00487">
    <property type="entry name" value="DEXDc"/>
    <property type="match status" value="1"/>
</dbReference>
<dbReference type="InterPro" id="IPR014905">
    <property type="entry name" value="HIRAN"/>
</dbReference>
<evidence type="ECO:0000256" key="7">
    <source>
        <dbReference type="ARBA" id="ARBA00022771"/>
    </source>
</evidence>
<dbReference type="InterPro" id="IPR050628">
    <property type="entry name" value="SNF2_RAD54_helicase_TF"/>
</dbReference>
<keyword evidence="8" id="KW-0378">Hydrolase</keyword>
<evidence type="ECO:0000259" key="17">
    <source>
        <dbReference type="PROSITE" id="PS51192"/>
    </source>
</evidence>
<dbReference type="EMBL" id="CP015057">
    <property type="protein sequence ID" value="QGN15825.1"/>
    <property type="molecule type" value="Genomic_DNA"/>
</dbReference>
<dbReference type="SMART" id="SM00490">
    <property type="entry name" value="HELICc"/>
    <property type="match status" value="1"/>
</dbReference>
<evidence type="ECO:0000256" key="10">
    <source>
        <dbReference type="ARBA" id="ARBA00022833"/>
    </source>
</evidence>
<feature type="domain" description="RING-type" evidence="16">
    <location>
        <begin position="876"/>
        <end position="924"/>
    </location>
</feature>
<evidence type="ECO:0000256" key="15">
    <source>
        <dbReference type="SAM" id="MobiDB-lite"/>
    </source>
</evidence>
<dbReference type="Gene3D" id="3.30.40.10">
    <property type="entry name" value="Zinc/RING finger domain, C3HC4 (zinc finger)"/>
    <property type="match status" value="1"/>
</dbReference>
<evidence type="ECO:0000313" key="20">
    <source>
        <dbReference type="Proteomes" id="UP000422736"/>
    </source>
</evidence>
<dbReference type="Pfam" id="PF08797">
    <property type="entry name" value="HIRAN"/>
    <property type="match status" value="1"/>
</dbReference>
<gene>
    <name evidence="19" type="primary">RAD5</name>
    <name evidence="19" type="ORF">FIM1_2521</name>
</gene>
<keyword evidence="12" id="KW-0234">DNA repair</keyword>
<dbReference type="InterPro" id="IPR027417">
    <property type="entry name" value="P-loop_NTPase"/>
</dbReference>
<dbReference type="InterPro" id="IPR013083">
    <property type="entry name" value="Znf_RING/FYVE/PHD"/>
</dbReference>
<dbReference type="PANTHER" id="PTHR45626">
    <property type="entry name" value="TRANSCRIPTION TERMINATION FACTOR 2-RELATED"/>
    <property type="match status" value="1"/>
</dbReference>
<evidence type="ECO:0000256" key="12">
    <source>
        <dbReference type="ARBA" id="ARBA00023204"/>
    </source>
</evidence>
<evidence type="ECO:0000256" key="1">
    <source>
        <dbReference type="ARBA" id="ARBA00004123"/>
    </source>
</evidence>
<dbReference type="InterPro" id="IPR014001">
    <property type="entry name" value="Helicase_ATP-bd"/>
</dbReference>
<dbReference type="SUPFAM" id="SSF52540">
    <property type="entry name" value="P-loop containing nucleoside triphosphate hydrolases"/>
    <property type="match status" value="2"/>
</dbReference>
<dbReference type="InterPro" id="IPR017907">
    <property type="entry name" value="Znf_RING_CS"/>
</dbReference>
<feature type="region of interest" description="Disordered" evidence="15">
    <location>
        <begin position="1"/>
        <end position="51"/>
    </location>
</feature>
<keyword evidence="5" id="KW-0547">Nucleotide-binding</keyword>
<protein>
    <recommendedName>
        <fullName evidence="3">DNA repair protein RAD5</fullName>
    </recommendedName>
</protein>
<evidence type="ECO:0000256" key="2">
    <source>
        <dbReference type="ARBA" id="ARBA00007025"/>
    </source>
</evidence>
<dbReference type="PANTHER" id="PTHR45626:SF22">
    <property type="entry name" value="DNA REPAIR PROTEIN RAD5"/>
    <property type="match status" value="1"/>
</dbReference>
<keyword evidence="13" id="KW-0539">Nucleus</keyword>
<feature type="domain" description="Helicase ATP-binding" evidence="17">
    <location>
        <begin position="477"/>
        <end position="691"/>
    </location>
</feature>
<reference evidence="19 20" key="1">
    <citation type="submission" date="2016-03" db="EMBL/GenBank/DDBJ databases">
        <title>How can Kluyveromyces marxianus grow so fast - potential evolutionary course in Saccharomyces Complex revealed by comparative genomics.</title>
        <authorList>
            <person name="Mo W."/>
            <person name="Lu W."/>
            <person name="Yang X."/>
            <person name="Qi J."/>
            <person name="Lv H."/>
        </authorList>
    </citation>
    <scope>NUCLEOTIDE SEQUENCE [LARGE SCALE GENOMIC DNA]</scope>
    <source>
        <strain evidence="19 20">FIM1</strain>
    </source>
</reference>
<evidence type="ECO:0000256" key="5">
    <source>
        <dbReference type="ARBA" id="ARBA00022741"/>
    </source>
</evidence>
<dbReference type="SUPFAM" id="SSF57850">
    <property type="entry name" value="RING/U-box"/>
    <property type="match status" value="1"/>
</dbReference>
<evidence type="ECO:0000256" key="3">
    <source>
        <dbReference type="ARBA" id="ARBA00013412"/>
    </source>
</evidence>
<dbReference type="Pfam" id="PF00176">
    <property type="entry name" value="SNF2-rel_dom"/>
    <property type="match status" value="1"/>
</dbReference>
<dbReference type="SMART" id="SM00184">
    <property type="entry name" value="RING"/>
    <property type="match status" value="1"/>
</dbReference>
<comment type="subcellular location">
    <subcellularLocation>
        <location evidence="1">Nucleus</location>
    </subcellularLocation>
</comment>
<dbReference type="Gene3D" id="3.40.50.300">
    <property type="entry name" value="P-loop containing nucleotide triphosphate hydrolases"/>
    <property type="match status" value="2"/>
</dbReference>
<evidence type="ECO:0000256" key="14">
    <source>
        <dbReference type="PROSITE-ProRule" id="PRU00175"/>
    </source>
</evidence>
<dbReference type="PROSITE" id="PS50089">
    <property type="entry name" value="ZF_RING_2"/>
    <property type="match status" value="1"/>
</dbReference>
<dbReference type="SMART" id="SM00910">
    <property type="entry name" value="HIRAN"/>
    <property type="match status" value="1"/>
</dbReference>
<dbReference type="PROSITE" id="PS51192">
    <property type="entry name" value="HELICASE_ATP_BIND_1"/>
    <property type="match status" value="1"/>
</dbReference>
<evidence type="ECO:0000256" key="9">
    <source>
        <dbReference type="ARBA" id="ARBA00022806"/>
    </source>
</evidence>
<dbReference type="Pfam" id="PF00097">
    <property type="entry name" value="zf-C3HC4"/>
    <property type="match status" value="1"/>
</dbReference>
<keyword evidence="10" id="KW-0862">Zinc</keyword>
<dbReference type="InterPro" id="IPR049730">
    <property type="entry name" value="SNF2/RAD54-like_C"/>
</dbReference>
<keyword evidence="6" id="KW-0227">DNA damage</keyword>
<evidence type="ECO:0000313" key="19">
    <source>
        <dbReference type="EMBL" id="QGN15825.1"/>
    </source>
</evidence>
<keyword evidence="9" id="KW-0347">Helicase</keyword>
<dbReference type="InterPro" id="IPR001650">
    <property type="entry name" value="Helicase_C-like"/>
</dbReference>
<keyword evidence="7 14" id="KW-0863">Zinc-finger</keyword>
<dbReference type="PROSITE" id="PS51194">
    <property type="entry name" value="HELICASE_CTER"/>
    <property type="match status" value="1"/>
</dbReference>
<dbReference type="InterPro" id="IPR038718">
    <property type="entry name" value="SNF2-like_sf"/>
</dbReference>
<dbReference type="CDD" id="cd18793">
    <property type="entry name" value="SF2_C_SNF"/>
    <property type="match status" value="1"/>
</dbReference>
<sequence length="1132" mass="129012">MTQEQKMEKPRFFKDEEEPILPGKDDQEDQEGQSRSLFVQDEDDDEDDEKERFCSCLQDLVGENSVSASQLLSLWQKYGRVENGISIAANKYFEEMEASERSKNNDGSGDSVPIVIDLSDEDDDGDDELSVVSSSQVVSSKRTSSQAGFYSSEKDARMKEDTQAEWVRYVGTIYTTGFATRPTVKPVPVGSHLGFKKTVPKTLPLVSKSSSSQHCSHLVRLMDLAQNRELGRIPEEIARIVYPLLDYRSEIRLEPYLLDNNGKRFSVGDDIYIRIECYLTSNIFTKAEEGAASIRSSLSNRTMDVSQLHRSEAIMALFDAINIKPVYGDTSKREIESIETQPKELPDSESDGSGFSATQFQEEAMNINQLKSFYRITQSADSLQKLPETTPDDTVFNFQLRRYQKQSLSWMLKREYEYKHLSKEAAEMSIDGNSMNPLWKKFSWPDNRISKHNDDDEEGEKFFYANLYTGEFSTVKPVIKAMVNGGILADEMGLGKTISALALICTASYDEEYSTKLATTKSLSIKDVATKEASPTFFSQQTGKLSLSQQKNGNYAYKTTLIIVPMSLLNQWQTEFEKANNDSSKRCEIYYGSNIKDIKSYVLGPNPPSVIITTYGVIQSEYGRGRDSSNIFDVVFFRIILDEGHTIRNRMTRTSKAVIALRSSRKWILTGTPIINRLNDLFSLVQFLNLEPWSHINYWNRYISVPFEKGKYEQAFDVINAVLEPVLLRRTKNMKDIDGEPLVSLPPKEVVVEKFDLSPVENRVYQSLLKDAENSVKEGLAKGDLLKNYTNILVHILRLRQVCCHLDLVKEAPKEENDEGDLENLDETSTPNITAMLALEKDSTSNKRMSSEKLTRLNNAFNENHKATTSTPDFECAICTTESIQPISAISVTECLHTFCEQCLAEYIDFQHNKKLPINCPYCREPISDTSILKLSEPIDTKKGYELVPFESHFQSTKIKALLKHLKQIQETCPGEQVIVFSQFSSFLDILERELGSHLPKDQVKIYKFDGRLDMKERTRLLEQFHTKDLSCIKLLLLSLKAGGVGLNLTCASRAFMMDPWWSPGMEDQAIDRIHRIGQQKTVKVVRFIVNNSVEEKMLRIQERKRLIGDVVDGDEEQRRKKRVEEIQMLFQ</sequence>
<keyword evidence="4" id="KW-0479">Metal-binding</keyword>
<dbReference type="PROSITE" id="PS00518">
    <property type="entry name" value="ZF_RING_1"/>
    <property type="match status" value="1"/>
</dbReference>
<feature type="compositionally biased region" description="Acidic residues" evidence="15">
    <location>
        <begin position="40"/>
        <end position="49"/>
    </location>
</feature>
<proteinExistence type="inferred from homology"/>
<feature type="domain" description="Helicase C-terminal" evidence="18">
    <location>
        <begin position="958"/>
        <end position="1132"/>
    </location>
</feature>
<feature type="compositionally biased region" description="Acidic residues" evidence="15">
    <location>
        <begin position="118"/>
        <end position="129"/>
    </location>
</feature>
<dbReference type="InterPro" id="IPR000330">
    <property type="entry name" value="SNF2_N"/>
</dbReference>
<accession>A0ABX6EU35</accession>
<organism evidence="19 20">
    <name type="scientific">Kluyveromyces marxianus</name>
    <name type="common">Yeast</name>
    <name type="synonym">Candida kefyr</name>
    <dbReference type="NCBI Taxonomy" id="4911"/>
    <lineage>
        <taxon>Eukaryota</taxon>
        <taxon>Fungi</taxon>
        <taxon>Dikarya</taxon>
        <taxon>Ascomycota</taxon>
        <taxon>Saccharomycotina</taxon>
        <taxon>Saccharomycetes</taxon>
        <taxon>Saccharomycetales</taxon>
        <taxon>Saccharomycetaceae</taxon>
        <taxon>Kluyveromyces</taxon>
    </lineage>
</organism>
<keyword evidence="11" id="KW-0067">ATP-binding</keyword>
<evidence type="ECO:0000256" key="11">
    <source>
        <dbReference type="ARBA" id="ARBA00022840"/>
    </source>
</evidence>
<name>A0ABX6EU35_KLUMA</name>
<dbReference type="Pfam" id="PF00271">
    <property type="entry name" value="Helicase_C"/>
    <property type="match status" value="1"/>
</dbReference>
<evidence type="ECO:0000256" key="4">
    <source>
        <dbReference type="ARBA" id="ARBA00022723"/>
    </source>
</evidence>
<evidence type="ECO:0000259" key="16">
    <source>
        <dbReference type="PROSITE" id="PS50089"/>
    </source>
</evidence>